<keyword evidence="1" id="KW-0175">Coiled coil</keyword>
<protein>
    <submittedName>
        <fullName evidence="4">Uncharacterized protein</fullName>
    </submittedName>
</protein>
<dbReference type="Proteomes" id="UP001163846">
    <property type="component" value="Unassembled WGS sequence"/>
</dbReference>
<name>A0AA38P7F5_9AGAR</name>
<proteinExistence type="predicted"/>
<feature type="region of interest" description="Disordered" evidence="2">
    <location>
        <begin position="71"/>
        <end position="108"/>
    </location>
</feature>
<feature type="chain" id="PRO_5041426692" evidence="3">
    <location>
        <begin position="25"/>
        <end position="213"/>
    </location>
</feature>
<feature type="coiled-coil region" evidence="1">
    <location>
        <begin position="173"/>
        <end position="203"/>
    </location>
</feature>
<keyword evidence="3" id="KW-0732">Signal</keyword>
<accession>A0AA38P7F5</accession>
<reference evidence="4" key="1">
    <citation type="submission" date="2022-08" db="EMBL/GenBank/DDBJ databases">
        <authorList>
            <consortium name="DOE Joint Genome Institute"/>
            <person name="Min B."/>
            <person name="Riley R."/>
            <person name="Sierra-Patev S."/>
            <person name="Naranjo-Ortiz M."/>
            <person name="Looney B."/>
            <person name="Konkel Z."/>
            <person name="Slot J.C."/>
            <person name="Sakamoto Y."/>
            <person name="Steenwyk J.L."/>
            <person name="Rokas A."/>
            <person name="Carro J."/>
            <person name="Camarero S."/>
            <person name="Ferreira P."/>
            <person name="Molpeceres G."/>
            <person name="Ruiz-Duenas F.J."/>
            <person name="Serrano A."/>
            <person name="Henrissat B."/>
            <person name="Drula E."/>
            <person name="Hughes K.W."/>
            <person name="Mata J.L."/>
            <person name="Ishikawa N.K."/>
            <person name="Vargas-Isla R."/>
            <person name="Ushijima S."/>
            <person name="Smith C.A."/>
            <person name="Ahrendt S."/>
            <person name="Andreopoulos W."/>
            <person name="He G."/>
            <person name="Labutti K."/>
            <person name="Lipzen A."/>
            <person name="Ng V."/>
            <person name="Sandor L."/>
            <person name="Barry K."/>
            <person name="Martinez A.T."/>
            <person name="Xiao Y."/>
            <person name="Gibbons J.G."/>
            <person name="Terashima K."/>
            <person name="Hibbett D.S."/>
            <person name="Grigoriev I.V."/>
        </authorList>
    </citation>
    <scope>NUCLEOTIDE SEQUENCE</scope>
    <source>
        <strain evidence="4">TFB9207</strain>
    </source>
</reference>
<keyword evidence="5" id="KW-1185">Reference proteome</keyword>
<gene>
    <name evidence="4" type="ORF">F5878DRAFT_661866</name>
</gene>
<evidence type="ECO:0000313" key="4">
    <source>
        <dbReference type="EMBL" id="KAJ3837709.1"/>
    </source>
</evidence>
<evidence type="ECO:0000256" key="3">
    <source>
        <dbReference type="SAM" id="SignalP"/>
    </source>
</evidence>
<feature type="signal peptide" evidence="3">
    <location>
        <begin position="1"/>
        <end position="24"/>
    </location>
</feature>
<dbReference type="AlphaFoldDB" id="A0AA38P7F5"/>
<evidence type="ECO:0000313" key="5">
    <source>
        <dbReference type="Proteomes" id="UP001163846"/>
    </source>
</evidence>
<feature type="compositionally biased region" description="Basic and acidic residues" evidence="2">
    <location>
        <begin position="83"/>
        <end position="107"/>
    </location>
</feature>
<comment type="caution">
    <text evidence="4">The sequence shown here is derived from an EMBL/GenBank/DDBJ whole genome shotgun (WGS) entry which is preliminary data.</text>
</comment>
<evidence type="ECO:0000256" key="1">
    <source>
        <dbReference type="SAM" id="Coils"/>
    </source>
</evidence>
<evidence type="ECO:0000256" key="2">
    <source>
        <dbReference type="SAM" id="MobiDB-lite"/>
    </source>
</evidence>
<organism evidence="4 5">
    <name type="scientific">Lentinula raphanica</name>
    <dbReference type="NCBI Taxonomy" id="153919"/>
    <lineage>
        <taxon>Eukaryota</taxon>
        <taxon>Fungi</taxon>
        <taxon>Dikarya</taxon>
        <taxon>Basidiomycota</taxon>
        <taxon>Agaricomycotina</taxon>
        <taxon>Agaricomycetes</taxon>
        <taxon>Agaricomycetidae</taxon>
        <taxon>Agaricales</taxon>
        <taxon>Marasmiineae</taxon>
        <taxon>Omphalotaceae</taxon>
        <taxon>Lentinula</taxon>
    </lineage>
</organism>
<dbReference type="EMBL" id="MU806228">
    <property type="protein sequence ID" value="KAJ3837709.1"/>
    <property type="molecule type" value="Genomic_DNA"/>
</dbReference>
<sequence>MLKNLRLNSLRGALIIVAFSSALGAPISMSASDYARDLSNQLEPVNAPVPVPGPHLAARTPGLNFTASVQEVQSISPDDDDKDWDRDTDNSDKPHIFVRQAPDEHHTTPFQRAKSSNVMLHSAQEWKSYAEEVREGRVLPLEETRKRYLYKVEHWRAEGYEESQIPAATRSVLAKTEQHLAQMKKLVAEYESLAKEREQIEKAGQDRGSSDRH</sequence>